<proteinExistence type="predicted"/>
<dbReference type="InterPro" id="IPR038488">
    <property type="entry name" value="Integrase_DNA-bd_sf"/>
</dbReference>
<gene>
    <name evidence="2" type="ORF">CQ12_40570</name>
</gene>
<dbReference type="EMBL" id="LLXZ01000023">
    <property type="protein sequence ID" value="KRR13655.1"/>
    <property type="molecule type" value="Genomic_DNA"/>
</dbReference>
<reference evidence="2 3" key="1">
    <citation type="submission" date="2014-03" db="EMBL/GenBank/DDBJ databases">
        <title>Bradyrhizobium valentinum sp. nov., isolated from effective nodules of Lupinus mariae-josephae, a lupine endemic of basic-lime soils in Eastern Spain.</title>
        <authorList>
            <person name="Duran D."/>
            <person name="Rey L."/>
            <person name="Navarro A."/>
            <person name="Busquets A."/>
            <person name="Imperial J."/>
            <person name="Ruiz-Argueso T."/>
        </authorList>
    </citation>
    <scope>NUCLEOTIDE SEQUENCE [LARGE SCALE GENOMIC DNA]</scope>
    <source>
        <strain evidence="2 3">PAC68</strain>
    </source>
</reference>
<sequence>MEGHQDFRLTGGGLYLFIKADPSRLGKSASKLWQMAYRFLGRQKTYSIGPYGNGNDGTFSVATARQKRDAAKVLLAQDPPVDPSIEKQFRKASSGG</sequence>
<dbReference type="Gene3D" id="3.30.160.390">
    <property type="entry name" value="Integrase, DNA-binding domain"/>
    <property type="match status" value="1"/>
</dbReference>
<dbReference type="InterPro" id="IPR025166">
    <property type="entry name" value="Integrase_DNA_bind_dom"/>
</dbReference>
<comment type="caution">
    <text evidence="2">The sequence shown here is derived from an EMBL/GenBank/DDBJ whole genome shotgun (WGS) entry which is preliminary data.</text>
</comment>
<dbReference type="RefSeq" id="WP_057834145.1">
    <property type="nucleotide sequence ID" value="NZ_LLXZ01000023.1"/>
</dbReference>
<dbReference type="Proteomes" id="UP000050863">
    <property type="component" value="Unassembled WGS sequence"/>
</dbReference>
<organism evidence="2 3">
    <name type="scientific">Bradyrhizobium jicamae</name>
    <dbReference type="NCBI Taxonomy" id="280332"/>
    <lineage>
        <taxon>Bacteria</taxon>
        <taxon>Pseudomonadati</taxon>
        <taxon>Pseudomonadota</taxon>
        <taxon>Alphaproteobacteria</taxon>
        <taxon>Hyphomicrobiales</taxon>
        <taxon>Nitrobacteraceae</taxon>
        <taxon>Bradyrhizobium</taxon>
    </lineage>
</organism>
<keyword evidence="3" id="KW-1185">Reference proteome</keyword>
<evidence type="ECO:0000313" key="3">
    <source>
        <dbReference type="Proteomes" id="UP000050863"/>
    </source>
</evidence>
<evidence type="ECO:0000313" key="2">
    <source>
        <dbReference type="EMBL" id="KRR13655.1"/>
    </source>
</evidence>
<feature type="domain" description="Integrase DNA-binding" evidence="1">
    <location>
        <begin position="11"/>
        <end position="88"/>
    </location>
</feature>
<dbReference type="Pfam" id="PF13356">
    <property type="entry name" value="Arm-DNA-bind_3"/>
    <property type="match status" value="1"/>
</dbReference>
<protein>
    <recommendedName>
        <fullName evidence="1">Integrase DNA-binding domain-containing protein</fullName>
    </recommendedName>
</protein>
<evidence type="ECO:0000259" key="1">
    <source>
        <dbReference type="Pfam" id="PF13356"/>
    </source>
</evidence>
<accession>A0A0R3M0A4</accession>
<dbReference type="AlphaFoldDB" id="A0A0R3M0A4"/>
<name>A0A0R3M0A4_9BRAD</name>